<evidence type="ECO:0000256" key="10">
    <source>
        <dbReference type="RuleBase" id="RU000304"/>
    </source>
</evidence>
<evidence type="ECO:0000256" key="5">
    <source>
        <dbReference type="ARBA" id="ARBA00022777"/>
    </source>
</evidence>
<evidence type="ECO:0000256" key="4">
    <source>
        <dbReference type="ARBA" id="ARBA00022741"/>
    </source>
</evidence>
<keyword evidence="11" id="KW-0175">Coiled coil</keyword>
<dbReference type="PROSITE" id="PS50011">
    <property type="entry name" value="PROTEIN_KINASE_DOM"/>
    <property type="match status" value="1"/>
</dbReference>
<dbReference type="InterPro" id="IPR017441">
    <property type="entry name" value="Protein_kinase_ATP_BS"/>
</dbReference>
<organism evidence="13 14">
    <name type="scientific">Tritrichomonas foetus</name>
    <dbReference type="NCBI Taxonomy" id="1144522"/>
    <lineage>
        <taxon>Eukaryota</taxon>
        <taxon>Metamonada</taxon>
        <taxon>Parabasalia</taxon>
        <taxon>Tritrichomonadida</taxon>
        <taxon>Tritrichomonadidae</taxon>
        <taxon>Tritrichomonas</taxon>
    </lineage>
</organism>
<proteinExistence type="inferred from homology"/>
<keyword evidence="5 13" id="KW-0418">Kinase</keyword>
<dbReference type="VEuPathDB" id="TrichDB:TRFO_22210"/>
<evidence type="ECO:0000256" key="3">
    <source>
        <dbReference type="ARBA" id="ARBA00022679"/>
    </source>
</evidence>
<keyword evidence="4 9" id="KW-0547">Nucleotide-binding</keyword>
<dbReference type="SMART" id="SM00220">
    <property type="entry name" value="S_TKc"/>
    <property type="match status" value="1"/>
</dbReference>
<feature type="binding site" evidence="9">
    <location>
        <position position="33"/>
    </location>
    <ligand>
        <name>ATP</name>
        <dbReference type="ChEBI" id="CHEBI:30616"/>
    </ligand>
</feature>
<dbReference type="PIRSF" id="PIRSF000654">
    <property type="entry name" value="Integrin-linked_kinase"/>
    <property type="match status" value="1"/>
</dbReference>
<evidence type="ECO:0000256" key="6">
    <source>
        <dbReference type="ARBA" id="ARBA00022840"/>
    </source>
</evidence>
<keyword evidence="3" id="KW-0808">Transferase</keyword>
<dbReference type="Pfam" id="PF00069">
    <property type="entry name" value="Pkinase"/>
    <property type="match status" value="1"/>
</dbReference>
<evidence type="ECO:0000256" key="9">
    <source>
        <dbReference type="PROSITE-ProRule" id="PRU10141"/>
    </source>
</evidence>
<comment type="similarity">
    <text evidence="10">Belongs to the protein kinase superfamily.</text>
</comment>
<protein>
    <recommendedName>
        <fullName evidence="1">non-specific serine/threonine protein kinase</fullName>
        <ecNumber evidence="1">2.7.11.1</ecNumber>
    </recommendedName>
</protein>
<dbReference type="Gene3D" id="3.30.200.20">
    <property type="entry name" value="Phosphorylase Kinase, domain 1"/>
    <property type="match status" value="1"/>
</dbReference>
<name>A0A1J4KCV2_9EUKA</name>
<feature type="domain" description="Protein kinase" evidence="12">
    <location>
        <begin position="4"/>
        <end position="264"/>
    </location>
</feature>
<sequence>MQDYQLLDRIGSGSFGKVWKALRKSDNKIVALKKVDYSRMGYTEKQFLVNEVNILRKLQNEHVVRYLDRIVEKDKKIINIVMEYCPGGDLQSFIRKTRADRSYIDEDQIWLSLTELALALKDCHCGDEKILHRDIKPGNIFIDDAGHVKLGDFGLARSLTTDFAKTFVGTPYYMCPEITKNNCYNEECDIWALGCVIYEMAALEPPFKGYNQESLKRNILNSPVTRFSSRYSDALWKVVSWMLEKDPRRRPNVMQILKFRNVALTVKLNKVRKELSNVREASAELKEKFGKLQEKSRNMDMLEARLRRGAENLDNILI</sequence>
<keyword evidence="6 9" id="KW-0067">ATP-binding</keyword>
<dbReference type="CDD" id="cd08217">
    <property type="entry name" value="STKc_Nek2"/>
    <property type="match status" value="1"/>
</dbReference>
<dbReference type="InterPro" id="IPR051131">
    <property type="entry name" value="NEK_Ser/Thr_kinase_NIMA"/>
</dbReference>
<comment type="catalytic activity">
    <reaction evidence="8">
        <text>L-seryl-[protein] + ATP = O-phospho-L-seryl-[protein] + ADP + H(+)</text>
        <dbReference type="Rhea" id="RHEA:17989"/>
        <dbReference type="Rhea" id="RHEA-COMP:9863"/>
        <dbReference type="Rhea" id="RHEA-COMP:11604"/>
        <dbReference type="ChEBI" id="CHEBI:15378"/>
        <dbReference type="ChEBI" id="CHEBI:29999"/>
        <dbReference type="ChEBI" id="CHEBI:30616"/>
        <dbReference type="ChEBI" id="CHEBI:83421"/>
        <dbReference type="ChEBI" id="CHEBI:456216"/>
        <dbReference type="EC" id="2.7.11.1"/>
    </reaction>
</comment>
<evidence type="ECO:0000259" key="12">
    <source>
        <dbReference type="PROSITE" id="PS50011"/>
    </source>
</evidence>
<dbReference type="AlphaFoldDB" id="A0A1J4KCV2"/>
<dbReference type="Proteomes" id="UP000179807">
    <property type="component" value="Unassembled WGS sequence"/>
</dbReference>
<dbReference type="PROSITE" id="PS00107">
    <property type="entry name" value="PROTEIN_KINASE_ATP"/>
    <property type="match status" value="1"/>
</dbReference>
<dbReference type="PROSITE" id="PS00108">
    <property type="entry name" value="PROTEIN_KINASE_ST"/>
    <property type="match status" value="1"/>
</dbReference>
<dbReference type="InterPro" id="IPR011009">
    <property type="entry name" value="Kinase-like_dom_sf"/>
</dbReference>
<dbReference type="EMBL" id="MLAK01000650">
    <property type="protein sequence ID" value="OHT09043.1"/>
    <property type="molecule type" value="Genomic_DNA"/>
</dbReference>
<evidence type="ECO:0000256" key="7">
    <source>
        <dbReference type="ARBA" id="ARBA00047899"/>
    </source>
</evidence>
<accession>A0A1J4KCV2</accession>
<dbReference type="OrthoDB" id="10250725at2759"/>
<dbReference type="InterPro" id="IPR000719">
    <property type="entry name" value="Prot_kinase_dom"/>
</dbReference>
<keyword evidence="2 10" id="KW-0723">Serine/threonine-protein kinase</keyword>
<dbReference type="SUPFAM" id="SSF56112">
    <property type="entry name" value="Protein kinase-like (PK-like)"/>
    <property type="match status" value="1"/>
</dbReference>
<dbReference type="GO" id="GO:0004674">
    <property type="term" value="F:protein serine/threonine kinase activity"/>
    <property type="evidence" value="ECO:0007669"/>
    <property type="project" value="UniProtKB-KW"/>
</dbReference>
<evidence type="ECO:0000256" key="1">
    <source>
        <dbReference type="ARBA" id="ARBA00012513"/>
    </source>
</evidence>
<reference evidence="13" key="1">
    <citation type="submission" date="2016-10" db="EMBL/GenBank/DDBJ databases">
        <authorList>
            <person name="Benchimol M."/>
            <person name="Almeida L.G."/>
            <person name="Vasconcelos A.T."/>
            <person name="Perreira-Neves A."/>
            <person name="Rosa I.A."/>
            <person name="Tasca T."/>
            <person name="Bogo M.R."/>
            <person name="de Souza W."/>
        </authorList>
    </citation>
    <scope>NUCLEOTIDE SEQUENCE [LARGE SCALE GENOMIC DNA]</scope>
    <source>
        <strain evidence="13">K</strain>
    </source>
</reference>
<dbReference type="GeneID" id="94837129"/>
<feature type="coiled-coil region" evidence="11">
    <location>
        <begin position="268"/>
        <end position="312"/>
    </location>
</feature>
<evidence type="ECO:0000256" key="11">
    <source>
        <dbReference type="SAM" id="Coils"/>
    </source>
</evidence>
<dbReference type="PANTHER" id="PTHR44899">
    <property type="entry name" value="CAMK FAMILY PROTEIN KINASE"/>
    <property type="match status" value="1"/>
</dbReference>
<evidence type="ECO:0000256" key="2">
    <source>
        <dbReference type="ARBA" id="ARBA00022527"/>
    </source>
</evidence>
<comment type="catalytic activity">
    <reaction evidence="7">
        <text>L-threonyl-[protein] + ATP = O-phospho-L-threonyl-[protein] + ADP + H(+)</text>
        <dbReference type="Rhea" id="RHEA:46608"/>
        <dbReference type="Rhea" id="RHEA-COMP:11060"/>
        <dbReference type="Rhea" id="RHEA-COMP:11605"/>
        <dbReference type="ChEBI" id="CHEBI:15378"/>
        <dbReference type="ChEBI" id="CHEBI:30013"/>
        <dbReference type="ChEBI" id="CHEBI:30616"/>
        <dbReference type="ChEBI" id="CHEBI:61977"/>
        <dbReference type="ChEBI" id="CHEBI:456216"/>
        <dbReference type="EC" id="2.7.11.1"/>
    </reaction>
</comment>
<comment type="caution">
    <text evidence="13">The sequence shown here is derived from an EMBL/GenBank/DDBJ whole genome shotgun (WGS) entry which is preliminary data.</text>
</comment>
<dbReference type="GO" id="GO:0005524">
    <property type="term" value="F:ATP binding"/>
    <property type="evidence" value="ECO:0007669"/>
    <property type="project" value="UniProtKB-UniRule"/>
</dbReference>
<dbReference type="EC" id="2.7.11.1" evidence="1"/>
<evidence type="ECO:0000313" key="13">
    <source>
        <dbReference type="EMBL" id="OHT09043.1"/>
    </source>
</evidence>
<evidence type="ECO:0000313" key="14">
    <source>
        <dbReference type="Proteomes" id="UP000179807"/>
    </source>
</evidence>
<dbReference type="Gene3D" id="1.10.510.10">
    <property type="entry name" value="Transferase(Phosphotransferase) domain 1"/>
    <property type="match status" value="1"/>
</dbReference>
<gene>
    <name evidence="13" type="ORF">TRFO_22210</name>
</gene>
<dbReference type="InterPro" id="IPR008271">
    <property type="entry name" value="Ser/Thr_kinase_AS"/>
</dbReference>
<evidence type="ECO:0000256" key="8">
    <source>
        <dbReference type="ARBA" id="ARBA00048679"/>
    </source>
</evidence>
<keyword evidence="14" id="KW-1185">Reference proteome</keyword>
<dbReference type="PANTHER" id="PTHR44899:SF10">
    <property type="entry name" value="NIMA-RELATED KINASE 2"/>
    <property type="match status" value="1"/>
</dbReference>
<dbReference type="RefSeq" id="XP_068362179.1">
    <property type="nucleotide sequence ID" value="XM_068502425.1"/>
</dbReference>